<organism evidence="2 3">
    <name type="scientific">Halobacillus litoralis</name>
    <dbReference type="NCBI Taxonomy" id="45668"/>
    <lineage>
        <taxon>Bacteria</taxon>
        <taxon>Bacillati</taxon>
        <taxon>Bacillota</taxon>
        <taxon>Bacilli</taxon>
        <taxon>Bacillales</taxon>
        <taxon>Bacillaceae</taxon>
        <taxon>Halobacillus</taxon>
    </lineage>
</organism>
<dbReference type="EMBL" id="CP026118">
    <property type="protein sequence ID" value="QAS51379.1"/>
    <property type="molecule type" value="Genomic_DNA"/>
</dbReference>
<evidence type="ECO:0000256" key="1">
    <source>
        <dbReference type="SAM" id="Phobius"/>
    </source>
</evidence>
<dbReference type="OrthoDB" id="2967728at2"/>
<keyword evidence="1" id="KW-1133">Transmembrane helix</keyword>
<evidence type="ECO:0000313" key="2">
    <source>
        <dbReference type="EMBL" id="QAS51379.1"/>
    </source>
</evidence>
<gene>
    <name evidence="2" type="ORF">HLI_03680</name>
</gene>
<name>A0A410M9H4_9BACI</name>
<accession>A0A410M9H4</accession>
<feature type="transmembrane region" description="Helical" evidence="1">
    <location>
        <begin position="60"/>
        <end position="79"/>
    </location>
</feature>
<reference evidence="2 3" key="1">
    <citation type="submission" date="2018-01" db="EMBL/GenBank/DDBJ databases">
        <title>The whole genome sequencing and assembly of Halobacillus litoralis ERB031 strain.</title>
        <authorList>
            <person name="Lee S.-J."/>
            <person name="Park M.-K."/>
            <person name="Kim J.-Y."/>
            <person name="Lee Y.-J."/>
            <person name="Yi H."/>
            <person name="Bahn Y.-S."/>
            <person name="Kim J.F."/>
            <person name="Lee D.-W."/>
        </authorList>
    </citation>
    <scope>NUCLEOTIDE SEQUENCE [LARGE SCALE GENOMIC DNA]</scope>
    <source>
        <strain evidence="2 3">ERB 031</strain>
    </source>
</reference>
<sequence>MGVTFMFLLLATVTPFLLLQLKKPAFAVVQSIFLVGMWLYCFQILLFTAPAAFSATWTMFYAGLIGAQVAWIMFIIATVKTSPSFQESLEEKKETLLP</sequence>
<dbReference type="KEGG" id="hli:HLI_03680"/>
<keyword evidence="1" id="KW-0472">Membrane</keyword>
<proteinExistence type="predicted"/>
<keyword evidence="1" id="KW-0812">Transmembrane</keyword>
<evidence type="ECO:0000313" key="3">
    <source>
        <dbReference type="Proteomes" id="UP000287756"/>
    </source>
</evidence>
<dbReference type="AlphaFoldDB" id="A0A410M9H4"/>
<dbReference type="Proteomes" id="UP000287756">
    <property type="component" value="Chromosome"/>
</dbReference>
<protein>
    <submittedName>
        <fullName evidence="2">Uncharacterized protein</fullName>
    </submittedName>
</protein>
<dbReference type="RefSeq" id="WP_128523123.1">
    <property type="nucleotide sequence ID" value="NZ_CP026118.1"/>
</dbReference>